<dbReference type="EMBL" id="FOJY01000001">
    <property type="protein sequence ID" value="SFA68960.1"/>
    <property type="molecule type" value="Genomic_DNA"/>
</dbReference>
<organism evidence="4 5">
    <name type="scientific">Acetitomaculum ruminis DSM 5522</name>
    <dbReference type="NCBI Taxonomy" id="1120918"/>
    <lineage>
        <taxon>Bacteria</taxon>
        <taxon>Bacillati</taxon>
        <taxon>Bacillota</taxon>
        <taxon>Clostridia</taxon>
        <taxon>Lachnospirales</taxon>
        <taxon>Lachnospiraceae</taxon>
        <taxon>Acetitomaculum</taxon>
    </lineage>
</organism>
<keyword evidence="1" id="KW-0732">Signal</keyword>
<proteinExistence type="predicted"/>
<evidence type="ECO:0000313" key="4">
    <source>
        <dbReference type="EMBL" id="SFA68960.1"/>
    </source>
</evidence>
<dbReference type="Gene3D" id="3.40.50.2300">
    <property type="match status" value="1"/>
</dbReference>
<dbReference type="OrthoDB" id="9769871at2"/>
<keyword evidence="2" id="KW-0812">Transmembrane</keyword>
<feature type="transmembrane region" description="Helical" evidence="2">
    <location>
        <begin position="7"/>
        <end position="26"/>
    </location>
</feature>
<evidence type="ECO:0000259" key="3">
    <source>
        <dbReference type="Pfam" id="PF02608"/>
    </source>
</evidence>
<keyword evidence="5" id="KW-1185">Reference proteome</keyword>
<dbReference type="STRING" id="1120918.SAMN05216249_10141"/>
<dbReference type="Proteomes" id="UP000198838">
    <property type="component" value="Unassembled WGS sequence"/>
</dbReference>
<dbReference type="AlphaFoldDB" id="A0A1I0UYM4"/>
<name>A0A1I0UYM4_9FIRM</name>
<protein>
    <submittedName>
        <fullName evidence="4">Basic membrane protein</fullName>
    </submittedName>
</protein>
<evidence type="ECO:0000256" key="1">
    <source>
        <dbReference type="ARBA" id="ARBA00022729"/>
    </source>
</evidence>
<feature type="domain" description="ABC transporter substrate-binding protein PnrA-like" evidence="3">
    <location>
        <begin position="58"/>
        <end position="132"/>
    </location>
</feature>
<evidence type="ECO:0000256" key="2">
    <source>
        <dbReference type="SAM" id="Phobius"/>
    </source>
</evidence>
<keyword evidence="2" id="KW-1133">Transmembrane helix</keyword>
<dbReference type="RefSeq" id="WP_092869766.1">
    <property type="nucleotide sequence ID" value="NZ_FOJY01000001.1"/>
</dbReference>
<evidence type="ECO:0000313" key="5">
    <source>
        <dbReference type="Proteomes" id="UP000198838"/>
    </source>
</evidence>
<dbReference type="InterPro" id="IPR003760">
    <property type="entry name" value="PnrA-like"/>
</dbReference>
<dbReference type="Pfam" id="PF02608">
    <property type="entry name" value="Bmp"/>
    <property type="match status" value="1"/>
</dbReference>
<keyword evidence="2" id="KW-0472">Membrane</keyword>
<gene>
    <name evidence="4" type="ORF">SAMN05216249_10141</name>
</gene>
<accession>A0A1I0UYM4</accession>
<reference evidence="4 5" key="1">
    <citation type="submission" date="2016-10" db="EMBL/GenBank/DDBJ databases">
        <authorList>
            <person name="de Groot N.N."/>
        </authorList>
    </citation>
    <scope>NUCLEOTIDE SEQUENCE [LARGE SCALE GENOMIC DNA]</scope>
    <source>
        <strain evidence="4 5">DSM 5522</strain>
    </source>
</reference>
<dbReference type="GO" id="GO:0005886">
    <property type="term" value="C:plasma membrane"/>
    <property type="evidence" value="ECO:0007669"/>
    <property type="project" value="InterPro"/>
</dbReference>
<sequence length="232" mass="26979">MKIKAIIYFLMFIVLGMWMLNFNVYAESDSEDGEEVEIKEMAVYLTTESIFDGRVNDIYAGLTQAGAEQFWDVTYIDEIREDDMEDTISKFCEMGFSLIFLSGNKYNDLVIKLGEKYPLTYFCLLNGTACGYNYFSIISAPPLYSARYTGYEVIGFDKAVISKSLNKKKEREFRSFMAINDNRYSLENNTVYYNDYLNSYVFISSQSDFYKMISRALRLFDKGKFSYFIAVV</sequence>